<evidence type="ECO:0000313" key="11">
    <source>
        <dbReference type="EMBL" id="QEN06591.1"/>
    </source>
</evidence>
<organism evidence="11 12">
    <name type="scientific">Oceanispirochaeta crateris</name>
    <dbReference type="NCBI Taxonomy" id="2518645"/>
    <lineage>
        <taxon>Bacteria</taxon>
        <taxon>Pseudomonadati</taxon>
        <taxon>Spirochaetota</taxon>
        <taxon>Spirochaetia</taxon>
        <taxon>Spirochaetales</taxon>
        <taxon>Spirochaetaceae</taxon>
        <taxon>Oceanispirochaeta</taxon>
    </lineage>
</organism>
<dbReference type="EMBL" id="CP036150">
    <property type="protein sequence ID" value="QEN06591.1"/>
    <property type="molecule type" value="Genomic_DNA"/>
</dbReference>
<dbReference type="PROSITE" id="PS50110">
    <property type="entry name" value="RESPONSE_REGULATORY"/>
    <property type="match status" value="1"/>
</dbReference>
<proteinExistence type="predicted"/>
<feature type="domain" description="Response regulatory" evidence="10">
    <location>
        <begin position="3"/>
        <end position="120"/>
    </location>
</feature>
<keyword evidence="6" id="KW-0238">DNA-binding</keyword>
<protein>
    <submittedName>
        <fullName evidence="11">Response regulator</fullName>
    </submittedName>
</protein>
<dbReference type="Gene3D" id="1.10.10.60">
    <property type="entry name" value="Homeodomain-like"/>
    <property type="match status" value="2"/>
</dbReference>
<gene>
    <name evidence="11" type="ORF">EXM22_00770</name>
</gene>
<dbReference type="GO" id="GO:0003700">
    <property type="term" value="F:DNA-binding transcription factor activity"/>
    <property type="evidence" value="ECO:0007669"/>
    <property type="project" value="InterPro"/>
</dbReference>
<evidence type="ECO:0000256" key="1">
    <source>
        <dbReference type="ARBA" id="ARBA00004496"/>
    </source>
</evidence>
<dbReference type="InterPro" id="IPR001789">
    <property type="entry name" value="Sig_transdc_resp-reg_receiver"/>
</dbReference>
<dbReference type="InterPro" id="IPR051552">
    <property type="entry name" value="HptR"/>
</dbReference>
<dbReference type="KEGG" id="ock:EXM22_00770"/>
<dbReference type="PROSITE" id="PS01124">
    <property type="entry name" value="HTH_ARAC_FAMILY_2"/>
    <property type="match status" value="1"/>
</dbReference>
<keyword evidence="3 8" id="KW-0597">Phosphoprotein</keyword>
<feature type="domain" description="HTH araC/xylS-type" evidence="9">
    <location>
        <begin position="396"/>
        <end position="491"/>
    </location>
</feature>
<evidence type="ECO:0000256" key="8">
    <source>
        <dbReference type="PROSITE-ProRule" id="PRU00169"/>
    </source>
</evidence>
<feature type="modified residue" description="4-aspartylphosphate" evidence="8">
    <location>
        <position position="55"/>
    </location>
</feature>
<dbReference type="InterPro" id="IPR011006">
    <property type="entry name" value="CheY-like_superfamily"/>
</dbReference>
<keyword evidence="2" id="KW-0963">Cytoplasm</keyword>
<dbReference type="InterPro" id="IPR018062">
    <property type="entry name" value="HTH_AraC-typ_CS"/>
</dbReference>
<dbReference type="GO" id="GO:0000160">
    <property type="term" value="P:phosphorelay signal transduction system"/>
    <property type="evidence" value="ECO:0007669"/>
    <property type="project" value="UniProtKB-KW"/>
</dbReference>
<evidence type="ECO:0000313" key="12">
    <source>
        <dbReference type="Proteomes" id="UP000324209"/>
    </source>
</evidence>
<dbReference type="Pfam" id="PF00072">
    <property type="entry name" value="Response_reg"/>
    <property type="match status" value="1"/>
</dbReference>
<dbReference type="AlphaFoldDB" id="A0A5C1QGD9"/>
<dbReference type="SUPFAM" id="SSF52172">
    <property type="entry name" value="CheY-like"/>
    <property type="match status" value="1"/>
</dbReference>
<dbReference type="Gene3D" id="3.40.50.2300">
    <property type="match status" value="1"/>
</dbReference>
<dbReference type="InterPro" id="IPR018060">
    <property type="entry name" value="HTH_AraC"/>
</dbReference>
<dbReference type="SMART" id="SM00448">
    <property type="entry name" value="REC"/>
    <property type="match status" value="1"/>
</dbReference>
<keyword evidence="12" id="KW-1185">Reference proteome</keyword>
<dbReference type="SMART" id="SM00342">
    <property type="entry name" value="HTH_ARAC"/>
    <property type="match status" value="1"/>
</dbReference>
<dbReference type="Pfam" id="PF12833">
    <property type="entry name" value="HTH_18"/>
    <property type="match status" value="1"/>
</dbReference>
<keyword evidence="7" id="KW-0804">Transcription</keyword>
<evidence type="ECO:0000256" key="3">
    <source>
        <dbReference type="ARBA" id="ARBA00022553"/>
    </source>
</evidence>
<dbReference type="Proteomes" id="UP000324209">
    <property type="component" value="Chromosome"/>
</dbReference>
<sequence>MYRVMIVDDEEPVLDSFSFILKKYAHDFLLCGKARTGTEALKEIKDKNPDVVFMDIQMPGIDGIETIRQIQPLFPHIIFILATAYERFDIAQKAIQLGVFNYLVKPVSKNKILEVLGLVKEDLDKRKKENETLLEEEQFLKRTQNEKLNKFLTSLIWKNPDVDSWNDFCHLSSINCEKAAICLIGGISSVSEEIRREIFGSLVQKIHYKYNCFSTELGDKLILFFPEEREIKDLEKQLRQMTNEVHKVNLVFGLGGSYHFSEITKSVSEAFLPFSDPKENEERRNKEQRMIFSVLKGILTNDRTKGEELFENFWVSKFKQDEFNVAKGKMVALFTLILHEIENHLLIRSNFNIDPAEEIMPLKSMEEWELWAASAMTELFNLLDLQKSQTYPKPLKKALSYIAGNYNHQLQLTTVAEECSVTGSYLSRLFTEHLDTKFIDYLNRYRVNQAVLLLRDKNISIKEASFMVGYQNPNYFSRIFRKIMGISPSDL</sequence>
<keyword evidence="5" id="KW-0805">Transcription regulation</keyword>
<name>A0A5C1QGD9_9SPIO</name>
<dbReference type="GO" id="GO:0005737">
    <property type="term" value="C:cytoplasm"/>
    <property type="evidence" value="ECO:0007669"/>
    <property type="project" value="UniProtKB-SubCell"/>
</dbReference>
<dbReference type="CDD" id="cd17536">
    <property type="entry name" value="REC_YesN-like"/>
    <property type="match status" value="1"/>
</dbReference>
<reference evidence="11 12" key="1">
    <citation type="submission" date="2019-02" db="EMBL/GenBank/DDBJ databases">
        <title>Complete Genome Sequence and Methylome Analysis of free living Spirochaetas.</title>
        <authorList>
            <person name="Fomenkov A."/>
            <person name="Dubinina G."/>
            <person name="Leshcheva N."/>
            <person name="Mikheeva N."/>
            <person name="Grabovich M."/>
            <person name="Vincze T."/>
            <person name="Roberts R.J."/>
        </authorList>
    </citation>
    <scope>NUCLEOTIDE SEQUENCE [LARGE SCALE GENOMIC DNA]</scope>
    <source>
        <strain evidence="11 12">K2</strain>
    </source>
</reference>
<dbReference type="PANTHER" id="PTHR42713:SF3">
    <property type="entry name" value="TRANSCRIPTIONAL REGULATORY PROTEIN HPTR"/>
    <property type="match status" value="1"/>
</dbReference>
<comment type="subcellular location">
    <subcellularLocation>
        <location evidence="1">Cytoplasm</location>
    </subcellularLocation>
</comment>
<evidence type="ECO:0000259" key="10">
    <source>
        <dbReference type="PROSITE" id="PS50110"/>
    </source>
</evidence>
<keyword evidence="4" id="KW-0902">Two-component regulatory system</keyword>
<evidence type="ECO:0000259" key="9">
    <source>
        <dbReference type="PROSITE" id="PS01124"/>
    </source>
</evidence>
<dbReference type="SUPFAM" id="SSF46689">
    <property type="entry name" value="Homeodomain-like"/>
    <property type="match status" value="2"/>
</dbReference>
<dbReference type="OrthoDB" id="327083at2"/>
<accession>A0A5C1QGD9</accession>
<evidence type="ECO:0000256" key="4">
    <source>
        <dbReference type="ARBA" id="ARBA00023012"/>
    </source>
</evidence>
<evidence type="ECO:0000256" key="2">
    <source>
        <dbReference type="ARBA" id="ARBA00022490"/>
    </source>
</evidence>
<evidence type="ECO:0000256" key="7">
    <source>
        <dbReference type="ARBA" id="ARBA00023163"/>
    </source>
</evidence>
<evidence type="ECO:0000256" key="6">
    <source>
        <dbReference type="ARBA" id="ARBA00023125"/>
    </source>
</evidence>
<dbReference type="PANTHER" id="PTHR42713">
    <property type="entry name" value="HISTIDINE KINASE-RELATED"/>
    <property type="match status" value="1"/>
</dbReference>
<dbReference type="RefSeq" id="WP_149484674.1">
    <property type="nucleotide sequence ID" value="NZ_CP036150.1"/>
</dbReference>
<dbReference type="InterPro" id="IPR009057">
    <property type="entry name" value="Homeodomain-like_sf"/>
</dbReference>
<dbReference type="PROSITE" id="PS00041">
    <property type="entry name" value="HTH_ARAC_FAMILY_1"/>
    <property type="match status" value="1"/>
</dbReference>
<dbReference type="GO" id="GO:0043565">
    <property type="term" value="F:sequence-specific DNA binding"/>
    <property type="evidence" value="ECO:0007669"/>
    <property type="project" value="InterPro"/>
</dbReference>
<evidence type="ECO:0000256" key="5">
    <source>
        <dbReference type="ARBA" id="ARBA00023015"/>
    </source>
</evidence>